<dbReference type="InterPro" id="IPR051458">
    <property type="entry name" value="Cyt/Met_Dipeptidase"/>
</dbReference>
<organism evidence="4 5">
    <name type="scientific">Candidatus Roizmanbacteria bacterium CG_4_9_14_3_um_filter_33_18</name>
    <dbReference type="NCBI Taxonomy" id="1974841"/>
    <lineage>
        <taxon>Bacteria</taxon>
        <taxon>Candidatus Roizmaniibacteriota</taxon>
    </lineage>
</organism>
<dbReference type="GO" id="GO:0006508">
    <property type="term" value="P:proteolysis"/>
    <property type="evidence" value="ECO:0007669"/>
    <property type="project" value="UniProtKB-KW"/>
</dbReference>
<dbReference type="AlphaFoldDB" id="A0A2M7XWZ7"/>
<evidence type="ECO:0000313" key="5">
    <source>
        <dbReference type="Proteomes" id="UP000229647"/>
    </source>
</evidence>
<evidence type="ECO:0000256" key="1">
    <source>
        <dbReference type="ARBA" id="ARBA00022670"/>
    </source>
</evidence>
<gene>
    <name evidence="4" type="ORF">CO165_04480</name>
</gene>
<evidence type="ECO:0008006" key="6">
    <source>
        <dbReference type="Google" id="ProtNLM"/>
    </source>
</evidence>
<dbReference type="PANTHER" id="PTHR43270">
    <property type="entry name" value="BETA-ALA-HIS DIPEPTIDASE"/>
    <property type="match status" value="1"/>
</dbReference>
<keyword evidence="3" id="KW-0378">Hydrolase</keyword>
<dbReference type="GO" id="GO:0046872">
    <property type="term" value="F:metal ion binding"/>
    <property type="evidence" value="ECO:0007669"/>
    <property type="project" value="UniProtKB-KW"/>
</dbReference>
<dbReference type="GO" id="GO:0008233">
    <property type="term" value="F:peptidase activity"/>
    <property type="evidence" value="ECO:0007669"/>
    <property type="project" value="UniProtKB-KW"/>
</dbReference>
<accession>A0A2M7XWZ7</accession>
<sequence length="111" mass="12376">IKNNLPKGIKYSLKTSGKLDPFCTDINNKYAKATDKIFTEIFGKKTKFSRSGGSIGAVATLSKQFKKPIILTGFTLKDCNIHAPNENINEKMFEKGIVSLEKIFMLSEVEI</sequence>
<evidence type="ECO:0000313" key="4">
    <source>
        <dbReference type="EMBL" id="PJA55259.1"/>
    </source>
</evidence>
<dbReference type="Gene3D" id="3.40.630.10">
    <property type="entry name" value="Zn peptidases"/>
    <property type="match status" value="1"/>
</dbReference>
<evidence type="ECO:0000256" key="2">
    <source>
        <dbReference type="ARBA" id="ARBA00022723"/>
    </source>
</evidence>
<comment type="caution">
    <text evidence="4">The sequence shown here is derived from an EMBL/GenBank/DDBJ whole genome shotgun (WGS) entry which is preliminary data.</text>
</comment>
<dbReference type="Gene3D" id="3.30.70.360">
    <property type="match status" value="1"/>
</dbReference>
<reference evidence="5" key="1">
    <citation type="submission" date="2017-09" db="EMBL/GenBank/DDBJ databases">
        <title>Depth-based differentiation of microbial function through sediment-hosted aquifers and enrichment of novel symbionts in the deep terrestrial subsurface.</title>
        <authorList>
            <person name="Probst A.J."/>
            <person name="Ladd B."/>
            <person name="Jarett J.K."/>
            <person name="Geller-Mcgrath D.E."/>
            <person name="Sieber C.M.K."/>
            <person name="Emerson J.B."/>
            <person name="Anantharaman K."/>
            <person name="Thomas B.C."/>
            <person name="Malmstrom R."/>
            <person name="Stieglmeier M."/>
            <person name="Klingl A."/>
            <person name="Woyke T."/>
            <person name="Ryan C.M."/>
            <person name="Banfield J.F."/>
        </authorList>
    </citation>
    <scope>NUCLEOTIDE SEQUENCE [LARGE SCALE GENOMIC DNA]</scope>
</reference>
<keyword evidence="2" id="KW-0479">Metal-binding</keyword>
<dbReference type="SUPFAM" id="SSF53187">
    <property type="entry name" value="Zn-dependent exopeptidases"/>
    <property type="match status" value="1"/>
</dbReference>
<name>A0A2M7XWZ7_9BACT</name>
<dbReference type="PANTHER" id="PTHR43270:SF12">
    <property type="entry name" value="SUCCINYL-DIAMINOPIMELATE DESUCCINYLASE"/>
    <property type="match status" value="1"/>
</dbReference>
<evidence type="ECO:0000256" key="3">
    <source>
        <dbReference type="ARBA" id="ARBA00022801"/>
    </source>
</evidence>
<proteinExistence type="predicted"/>
<protein>
    <recommendedName>
        <fullName evidence="6">Peptidase M20</fullName>
    </recommendedName>
</protein>
<feature type="non-terminal residue" evidence="4">
    <location>
        <position position="1"/>
    </location>
</feature>
<dbReference type="EMBL" id="PFWL01000182">
    <property type="protein sequence ID" value="PJA55259.1"/>
    <property type="molecule type" value="Genomic_DNA"/>
</dbReference>
<keyword evidence="1" id="KW-0645">Protease</keyword>
<dbReference type="Proteomes" id="UP000229647">
    <property type="component" value="Unassembled WGS sequence"/>
</dbReference>